<sequence length="216" mass="25749">MNILIIGWFNSNVKHLNKYKAMYQKLGYENINLYTYPLKTAVTHKGWIDIYNDKTNHNLNYDLVHSLSGGSLLYYNLCNLNLKNSMIIYDSAPMFPTPMCVSNYIVESYNQPKFFIPMYQSIVNNYWKIEKQILPNKDEYHYIFNKQNYNNIIFDDNKDTLILNDKSDKIVLHEEIDKNTENLQNIKKVYIENSEHVQHLRYASDQYISTINEFLK</sequence>
<accession>A0A5J6VL90</accession>
<evidence type="ECO:0008006" key="2">
    <source>
        <dbReference type="Google" id="ProtNLM"/>
    </source>
</evidence>
<dbReference type="SUPFAM" id="SSF53474">
    <property type="entry name" value="alpha/beta-Hydrolases"/>
    <property type="match status" value="1"/>
</dbReference>
<dbReference type="InterPro" id="IPR008547">
    <property type="entry name" value="DUF829_TMEM53"/>
</dbReference>
<evidence type="ECO:0000313" key="1">
    <source>
        <dbReference type="EMBL" id="QFG74231.1"/>
    </source>
</evidence>
<organism evidence="1">
    <name type="scientific">Megaviridae environmental sample</name>
    <dbReference type="NCBI Taxonomy" id="1737588"/>
    <lineage>
        <taxon>Viruses</taxon>
        <taxon>Varidnaviria</taxon>
        <taxon>Bamfordvirae</taxon>
        <taxon>Nucleocytoviricota</taxon>
        <taxon>Megaviricetes</taxon>
        <taxon>Imitervirales</taxon>
        <taxon>Mimiviridae</taxon>
        <taxon>environmental samples</taxon>
    </lineage>
</organism>
<dbReference type="Pfam" id="PF05705">
    <property type="entry name" value="DUF829"/>
    <property type="match status" value="1"/>
</dbReference>
<name>A0A5J6VL90_9VIRU</name>
<protein>
    <recommendedName>
        <fullName evidence="2">Alpha/beta hydrolase</fullName>
    </recommendedName>
</protein>
<reference evidence="1" key="1">
    <citation type="journal article" date="2019" name="Philos. Trans. R. Soc. Lond., B, Biol. Sci.">
        <title>Targeted metagenomic recovery of four divergent viruses reveals shared and distinctive characteristics of giant viruses of marine eukaryotes.</title>
        <authorList>
            <person name="Needham D.M."/>
            <person name="Poirier C."/>
            <person name="Hehenberger E."/>
            <person name="Jimenez V."/>
            <person name="Swalwell J.E."/>
            <person name="Santoro A.E."/>
            <person name="Worden A.Z."/>
        </authorList>
    </citation>
    <scope>NUCLEOTIDE SEQUENCE</scope>
    <source>
        <strain evidence="1">MPacV-611</strain>
    </source>
</reference>
<proteinExistence type="predicted"/>
<dbReference type="InterPro" id="IPR029058">
    <property type="entry name" value="AB_hydrolase_fold"/>
</dbReference>
<dbReference type="EMBL" id="MN448284">
    <property type="protein sequence ID" value="QFG74231.1"/>
    <property type="molecule type" value="Genomic_DNA"/>
</dbReference>